<dbReference type="EMBL" id="MCGR01000026">
    <property type="protein sequence ID" value="ORY79775.1"/>
    <property type="molecule type" value="Genomic_DNA"/>
</dbReference>
<dbReference type="SUPFAM" id="SSF144232">
    <property type="entry name" value="HIT/MYND zinc finger-like"/>
    <property type="match status" value="1"/>
</dbReference>
<dbReference type="Proteomes" id="UP000193467">
    <property type="component" value="Unassembled WGS sequence"/>
</dbReference>
<dbReference type="AlphaFoldDB" id="A0A1Y2FA75"/>
<dbReference type="Gene3D" id="6.10.140.2220">
    <property type="match status" value="1"/>
</dbReference>
<keyword evidence="3" id="KW-0862">Zinc</keyword>
<organism evidence="6 7">
    <name type="scientific">Leucosporidium creatinivorum</name>
    <dbReference type="NCBI Taxonomy" id="106004"/>
    <lineage>
        <taxon>Eukaryota</taxon>
        <taxon>Fungi</taxon>
        <taxon>Dikarya</taxon>
        <taxon>Basidiomycota</taxon>
        <taxon>Pucciniomycotina</taxon>
        <taxon>Microbotryomycetes</taxon>
        <taxon>Leucosporidiales</taxon>
        <taxon>Leucosporidium</taxon>
    </lineage>
</organism>
<evidence type="ECO:0000256" key="1">
    <source>
        <dbReference type="ARBA" id="ARBA00022723"/>
    </source>
</evidence>
<dbReference type="InterPro" id="IPR002893">
    <property type="entry name" value="Znf_MYND"/>
</dbReference>
<evidence type="ECO:0000256" key="3">
    <source>
        <dbReference type="ARBA" id="ARBA00022833"/>
    </source>
</evidence>
<accession>A0A1Y2FA75</accession>
<dbReference type="PROSITE" id="PS50865">
    <property type="entry name" value="ZF_MYND_2"/>
    <property type="match status" value="1"/>
</dbReference>
<dbReference type="OrthoDB" id="341421at2759"/>
<reference evidence="6 7" key="1">
    <citation type="submission" date="2016-07" db="EMBL/GenBank/DDBJ databases">
        <title>Pervasive Adenine N6-methylation of Active Genes in Fungi.</title>
        <authorList>
            <consortium name="DOE Joint Genome Institute"/>
            <person name="Mondo S.J."/>
            <person name="Dannebaum R.O."/>
            <person name="Kuo R.C."/>
            <person name="Labutti K."/>
            <person name="Haridas S."/>
            <person name="Kuo A."/>
            <person name="Salamov A."/>
            <person name="Ahrendt S.R."/>
            <person name="Lipzen A."/>
            <person name="Sullivan W."/>
            <person name="Andreopoulos W.B."/>
            <person name="Clum A."/>
            <person name="Lindquist E."/>
            <person name="Daum C."/>
            <person name="Ramamoorthy G.K."/>
            <person name="Gryganskyi A."/>
            <person name="Culley D."/>
            <person name="Magnuson J.K."/>
            <person name="James T.Y."/>
            <person name="O'Malley M.A."/>
            <person name="Stajich J.E."/>
            <person name="Spatafora J.W."/>
            <person name="Visel A."/>
            <person name="Grigoriev I.V."/>
        </authorList>
    </citation>
    <scope>NUCLEOTIDE SEQUENCE [LARGE SCALE GENOMIC DNA]</scope>
    <source>
        <strain evidence="6 7">62-1032</strain>
    </source>
</reference>
<feature type="domain" description="MYND-type" evidence="5">
    <location>
        <begin position="174"/>
        <end position="212"/>
    </location>
</feature>
<dbReference type="GO" id="GO:0008270">
    <property type="term" value="F:zinc ion binding"/>
    <property type="evidence" value="ECO:0007669"/>
    <property type="project" value="UniProtKB-KW"/>
</dbReference>
<dbReference type="InParanoid" id="A0A1Y2FA75"/>
<name>A0A1Y2FA75_9BASI</name>
<keyword evidence="7" id="KW-1185">Reference proteome</keyword>
<evidence type="ECO:0000256" key="4">
    <source>
        <dbReference type="PROSITE-ProRule" id="PRU00134"/>
    </source>
</evidence>
<evidence type="ECO:0000256" key="2">
    <source>
        <dbReference type="ARBA" id="ARBA00022771"/>
    </source>
</evidence>
<evidence type="ECO:0000313" key="7">
    <source>
        <dbReference type="Proteomes" id="UP000193467"/>
    </source>
</evidence>
<gene>
    <name evidence="6" type="ORF">BCR35DRAFT_95109</name>
</gene>
<dbReference type="STRING" id="106004.A0A1Y2FA75"/>
<dbReference type="PROSITE" id="PS01360">
    <property type="entry name" value="ZF_MYND_1"/>
    <property type="match status" value="1"/>
</dbReference>
<comment type="caution">
    <text evidence="6">The sequence shown here is derived from an EMBL/GenBank/DDBJ whole genome shotgun (WGS) entry which is preliminary data.</text>
</comment>
<keyword evidence="2 4" id="KW-0863">Zinc-finger</keyword>
<dbReference type="Pfam" id="PF01753">
    <property type="entry name" value="zf-MYND"/>
    <property type="match status" value="1"/>
</dbReference>
<evidence type="ECO:0000313" key="6">
    <source>
        <dbReference type="EMBL" id="ORY79775.1"/>
    </source>
</evidence>
<evidence type="ECO:0000259" key="5">
    <source>
        <dbReference type="PROSITE" id="PS50865"/>
    </source>
</evidence>
<keyword evidence="1" id="KW-0479">Metal-binding</keyword>
<sequence length="216" mass="23781">MPAPTAREESAAFLRRAYDNYRRFLDTTPVDFDTIGEALHSLRSMVLIFGGNDLSLDLRELAELNAFADRVKAYWLSQPDCWDRHKNLEDLEQHTGRAVQLITELYASAAEEWGPIFAIDASPGFPAPPPGVGIPEQAIGKGCCPECAEHVMGQAVEKRRVALTSGGSAKIDMCDGCFATSSKLLTCSGCDKARYCTASCQRTHYSVHKEFCRQGK</sequence>
<proteinExistence type="predicted"/>
<protein>
    <recommendedName>
        <fullName evidence="5">MYND-type domain-containing protein</fullName>
    </recommendedName>
</protein>